<dbReference type="HAMAP" id="MF_00176">
    <property type="entry name" value="Ser_tRNA_synth_type1"/>
    <property type="match status" value="1"/>
</dbReference>
<comment type="domain">
    <text evidence="12">Consists of two distinct domains, a catalytic core and a N-terminal extension that is involved in tRNA binding.</text>
</comment>
<dbReference type="GO" id="GO:0140096">
    <property type="term" value="F:catalytic activity, acting on a protein"/>
    <property type="evidence" value="ECO:0007669"/>
    <property type="project" value="UniProtKB-ARBA"/>
</dbReference>
<keyword evidence="5 12" id="KW-0436">Ligase</keyword>
<dbReference type="InterPro" id="IPR045864">
    <property type="entry name" value="aa-tRNA-synth_II/BPL/LPL"/>
</dbReference>
<evidence type="ECO:0000256" key="9">
    <source>
        <dbReference type="ARBA" id="ARBA00023146"/>
    </source>
</evidence>
<dbReference type="InterPro" id="IPR002317">
    <property type="entry name" value="Ser-tRNA-ligase_type_1"/>
</dbReference>
<keyword evidence="18" id="KW-1185">Reference proteome</keyword>
<comment type="subunit">
    <text evidence="12">Homodimer. The tRNA molecule binds across the dimer.</text>
</comment>
<evidence type="ECO:0000256" key="2">
    <source>
        <dbReference type="ARBA" id="ARBA00005045"/>
    </source>
</evidence>
<dbReference type="GO" id="GO:0005524">
    <property type="term" value="F:ATP binding"/>
    <property type="evidence" value="ECO:0007669"/>
    <property type="project" value="UniProtKB-UniRule"/>
</dbReference>
<accession>A0A0B7MGX2</accession>
<feature type="binding site" evidence="12 14">
    <location>
        <begin position="348"/>
        <end position="351"/>
    </location>
    <ligand>
        <name>ATP</name>
        <dbReference type="ChEBI" id="CHEBI:30616"/>
    </ligand>
</feature>
<evidence type="ECO:0000256" key="5">
    <source>
        <dbReference type="ARBA" id="ARBA00022598"/>
    </source>
</evidence>
<dbReference type="GO" id="GO:0006434">
    <property type="term" value="P:seryl-tRNA aminoacylation"/>
    <property type="evidence" value="ECO:0007669"/>
    <property type="project" value="UniProtKB-UniRule"/>
</dbReference>
<feature type="binding site" evidence="12 14">
    <location>
        <begin position="261"/>
        <end position="263"/>
    </location>
    <ligand>
        <name>ATP</name>
        <dbReference type="ChEBI" id="CHEBI:30616"/>
    </ligand>
</feature>
<keyword evidence="8 12" id="KW-0648">Protein biosynthesis</keyword>
<dbReference type="PRINTS" id="PR00981">
    <property type="entry name" value="TRNASYNTHSER"/>
</dbReference>
<dbReference type="Gene3D" id="3.30.930.10">
    <property type="entry name" value="Bira Bifunctional Protein, Domain 2"/>
    <property type="match status" value="1"/>
</dbReference>
<organism evidence="17 18">
    <name type="scientific">Syntrophaceticus schinkii</name>
    <dbReference type="NCBI Taxonomy" id="499207"/>
    <lineage>
        <taxon>Bacteria</taxon>
        <taxon>Bacillati</taxon>
        <taxon>Bacillota</taxon>
        <taxon>Clostridia</taxon>
        <taxon>Thermoanaerobacterales</taxon>
        <taxon>Thermoanaerobacterales Family III. Incertae Sedis</taxon>
        <taxon>Syntrophaceticus</taxon>
    </lineage>
</organism>
<feature type="domain" description="Aminoacyl-transfer RNA synthetases class-II family profile" evidence="16">
    <location>
        <begin position="171"/>
        <end position="409"/>
    </location>
</feature>
<comment type="similarity">
    <text evidence="3 12">Belongs to the class-II aminoacyl-tRNA synthetase family. Type-1 seryl-tRNA synthetase subfamily.</text>
</comment>
<dbReference type="GO" id="GO:0016740">
    <property type="term" value="F:transferase activity"/>
    <property type="evidence" value="ECO:0007669"/>
    <property type="project" value="UniProtKB-ARBA"/>
</dbReference>
<dbReference type="SUPFAM" id="SSF55681">
    <property type="entry name" value="Class II aaRS and biotin synthetases"/>
    <property type="match status" value="1"/>
</dbReference>
<keyword evidence="6 12" id="KW-0547">Nucleotide-binding</keyword>
<dbReference type="UniPathway" id="UPA00906">
    <property type="reaction ID" value="UER00895"/>
</dbReference>
<name>A0A0B7MGX2_9FIRM</name>
<dbReference type="InterPro" id="IPR006195">
    <property type="entry name" value="aa-tRNA-synth_II"/>
</dbReference>
<feature type="binding site" evidence="12">
    <location>
        <begin position="230"/>
        <end position="232"/>
    </location>
    <ligand>
        <name>L-serine</name>
        <dbReference type="ChEBI" id="CHEBI:33384"/>
    </ligand>
</feature>
<dbReference type="AlphaFoldDB" id="A0A0B7MGX2"/>
<reference evidence="18" key="1">
    <citation type="submission" date="2015-01" db="EMBL/GenBank/DDBJ databases">
        <authorList>
            <person name="Manzoor Shahid"/>
            <person name="Zubair Saima"/>
        </authorList>
    </citation>
    <scope>NUCLEOTIDE SEQUENCE [LARGE SCALE GENOMIC DNA]</scope>
    <source>
        <strain evidence="18">Sp3</strain>
    </source>
</reference>
<feature type="binding site" evidence="12 13">
    <location>
        <position position="284"/>
    </location>
    <ligand>
        <name>L-serine</name>
        <dbReference type="ChEBI" id="CHEBI:33384"/>
    </ligand>
</feature>
<dbReference type="InterPro" id="IPR042103">
    <property type="entry name" value="SerRS_1_N_sf"/>
</dbReference>
<evidence type="ECO:0000256" key="3">
    <source>
        <dbReference type="ARBA" id="ARBA00010728"/>
    </source>
</evidence>
<dbReference type="NCBIfam" id="TIGR00414">
    <property type="entry name" value="serS"/>
    <property type="match status" value="1"/>
</dbReference>
<dbReference type="PIRSF" id="PIRSF001529">
    <property type="entry name" value="Ser-tRNA-synth_IIa"/>
    <property type="match status" value="1"/>
</dbReference>
<evidence type="ECO:0000256" key="11">
    <source>
        <dbReference type="ARBA" id="ARBA00048823"/>
    </source>
</evidence>
<evidence type="ECO:0000313" key="17">
    <source>
        <dbReference type="EMBL" id="CEO89305.1"/>
    </source>
</evidence>
<proteinExistence type="inferred from homology"/>
<sequence>MLDLKFIRSHQEIVKEALAKRSNDFELEQVLVWDERRRSIISESEKLKNSRNTLSQEVGRLKAAKQDATELMDEVRGISRQIKEMDQELADLDERLNQELLLIPNIPHETVPVGTDEEDNVVLRVEGEPPQFSFEPQPHWDIGENLDILDFTRGVKIAGSRFTVLKGWAAKLERAIVNFMLDLHTTEHGYTEIFPPFLVNRQTMTGTGQLPKFEEDLFLSERDDLFLIPTAEVPVTNLYSQEILPGEILPIYHTAYTACFRAEAGAAGRDTRGLIRQHQFNKVELVKFATPEDSYLELEKLTDNAEEVLRRLGLPYRVVTLSTGDLGFSAAKTYDLEVWFPAAGGYREISSCSNFEDFQARRANIRYRPEPGARPRFVHTLNGSGLAVGRTLAAVLENYQQEDGSVVVPEALRPYMGIDVIS</sequence>
<dbReference type="OrthoDB" id="9804647at2"/>
<dbReference type="InterPro" id="IPR010978">
    <property type="entry name" value="tRNA-bd_arm"/>
</dbReference>
<feature type="coiled-coil region" evidence="15">
    <location>
        <begin position="44"/>
        <end position="102"/>
    </location>
</feature>
<dbReference type="CDD" id="cd00770">
    <property type="entry name" value="SerRS_core"/>
    <property type="match status" value="1"/>
</dbReference>
<keyword evidence="4 12" id="KW-0963">Cytoplasm</keyword>
<keyword evidence="7 12" id="KW-0067">ATP-binding</keyword>
<dbReference type="PANTHER" id="PTHR43697:SF1">
    <property type="entry name" value="SERINE--TRNA LIGASE"/>
    <property type="match status" value="1"/>
</dbReference>
<protein>
    <recommendedName>
        <fullName evidence="12">Serine--tRNA ligase</fullName>
        <ecNumber evidence="12">6.1.1.11</ecNumber>
    </recommendedName>
    <alternativeName>
        <fullName evidence="12">Seryl-tRNA synthetase</fullName>
        <shortName evidence="12">SerRS</shortName>
    </alternativeName>
    <alternativeName>
        <fullName evidence="12">Seryl-tRNA(Ser/Sec) synthetase</fullName>
    </alternativeName>
</protein>
<dbReference type="InterPro" id="IPR002314">
    <property type="entry name" value="aa-tRNA-synt_IIb"/>
</dbReference>
<evidence type="ECO:0000256" key="1">
    <source>
        <dbReference type="ARBA" id="ARBA00004496"/>
    </source>
</evidence>
<comment type="catalytic activity">
    <reaction evidence="11 12">
        <text>tRNA(Ser) + L-serine + ATP = L-seryl-tRNA(Ser) + AMP + diphosphate + H(+)</text>
        <dbReference type="Rhea" id="RHEA:12292"/>
        <dbReference type="Rhea" id="RHEA-COMP:9669"/>
        <dbReference type="Rhea" id="RHEA-COMP:9703"/>
        <dbReference type="ChEBI" id="CHEBI:15378"/>
        <dbReference type="ChEBI" id="CHEBI:30616"/>
        <dbReference type="ChEBI" id="CHEBI:33019"/>
        <dbReference type="ChEBI" id="CHEBI:33384"/>
        <dbReference type="ChEBI" id="CHEBI:78442"/>
        <dbReference type="ChEBI" id="CHEBI:78533"/>
        <dbReference type="ChEBI" id="CHEBI:456215"/>
        <dbReference type="EC" id="6.1.1.11"/>
    </reaction>
</comment>
<dbReference type="Pfam" id="PF02403">
    <property type="entry name" value="Seryl_tRNA_N"/>
    <property type="match status" value="1"/>
</dbReference>
<comment type="subcellular location">
    <subcellularLocation>
        <location evidence="1 12">Cytoplasm</location>
    </subcellularLocation>
</comment>
<gene>
    <name evidence="12 17" type="primary">serS</name>
    <name evidence="17" type="ORF">SSCH_440012</name>
</gene>
<feature type="binding site" evidence="13">
    <location>
        <position position="261"/>
    </location>
    <ligand>
        <name>L-serine</name>
        <dbReference type="ChEBI" id="CHEBI:33384"/>
    </ligand>
</feature>
<dbReference type="EMBL" id="CDRZ01000241">
    <property type="protein sequence ID" value="CEO89305.1"/>
    <property type="molecule type" value="Genomic_DNA"/>
</dbReference>
<comment type="function">
    <text evidence="12">Catalyzes the attachment of serine to tRNA(Ser). Is also able to aminoacylate tRNA(Sec) with serine, to form the misacylated tRNA L-seryl-tRNA(Sec), which will be further converted into selenocysteinyl-tRNA(Sec).</text>
</comment>
<evidence type="ECO:0000256" key="7">
    <source>
        <dbReference type="ARBA" id="ARBA00022840"/>
    </source>
</evidence>
<keyword evidence="9 12" id="KW-0030">Aminoacyl-tRNA synthetase</keyword>
<feature type="binding site" evidence="12">
    <location>
        <position position="384"/>
    </location>
    <ligand>
        <name>L-serine</name>
        <dbReference type="ChEBI" id="CHEBI:33384"/>
    </ligand>
</feature>
<evidence type="ECO:0000259" key="16">
    <source>
        <dbReference type="PROSITE" id="PS50862"/>
    </source>
</evidence>
<dbReference type="PROSITE" id="PS50862">
    <property type="entry name" value="AA_TRNA_LIGASE_II"/>
    <property type="match status" value="1"/>
</dbReference>
<dbReference type="InterPro" id="IPR015866">
    <property type="entry name" value="Ser-tRNA-synth_1_N"/>
</dbReference>
<evidence type="ECO:0000256" key="8">
    <source>
        <dbReference type="ARBA" id="ARBA00022917"/>
    </source>
</evidence>
<evidence type="ECO:0000256" key="10">
    <source>
        <dbReference type="ARBA" id="ARBA00047929"/>
    </source>
</evidence>
<dbReference type="Proteomes" id="UP000046155">
    <property type="component" value="Unassembled WGS sequence"/>
</dbReference>
<feature type="binding site" evidence="13">
    <location>
        <position position="230"/>
    </location>
    <ligand>
        <name>L-serine</name>
        <dbReference type="ChEBI" id="CHEBI:33384"/>
    </ligand>
</feature>
<dbReference type="PANTHER" id="PTHR43697">
    <property type="entry name" value="SERYL-TRNA SYNTHETASE"/>
    <property type="match status" value="1"/>
</dbReference>
<evidence type="ECO:0000256" key="14">
    <source>
        <dbReference type="PIRSR" id="PIRSR001529-2"/>
    </source>
</evidence>
<feature type="binding site" evidence="13">
    <location>
        <position position="382"/>
    </location>
    <ligand>
        <name>L-serine</name>
        <dbReference type="ChEBI" id="CHEBI:33384"/>
    </ligand>
</feature>
<dbReference type="Pfam" id="PF00587">
    <property type="entry name" value="tRNA-synt_2b"/>
    <property type="match status" value="1"/>
</dbReference>
<dbReference type="InterPro" id="IPR033729">
    <property type="entry name" value="SerRS_core"/>
</dbReference>
<dbReference type="SUPFAM" id="SSF46589">
    <property type="entry name" value="tRNA-binding arm"/>
    <property type="match status" value="1"/>
</dbReference>
<comment type="catalytic activity">
    <reaction evidence="10 12">
        <text>tRNA(Sec) + L-serine + ATP = L-seryl-tRNA(Sec) + AMP + diphosphate + H(+)</text>
        <dbReference type="Rhea" id="RHEA:42580"/>
        <dbReference type="Rhea" id="RHEA-COMP:9742"/>
        <dbReference type="Rhea" id="RHEA-COMP:10128"/>
        <dbReference type="ChEBI" id="CHEBI:15378"/>
        <dbReference type="ChEBI" id="CHEBI:30616"/>
        <dbReference type="ChEBI" id="CHEBI:33019"/>
        <dbReference type="ChEBI" id="CHEBI:33384"/>
        <dbReference type="ChEBI" id="CHEBI:78442"/>
        <dbReference type="ChEBI" id="CHEBI:78533"/>
        <dbReference type="ChEBI" id="CHEBI:456215"/>
        <dbReference type="EC" id="6.1.1.11"/>
    </reaction>
</comment>
<evidence type="ECO:0000256" key="6">
    <source>
        <dbReference type="ARBA" id="ARBA00022741"/>
    </source>
</evidence>
<comment type="pathway">
    <text evidence="2 12">Aminoacyl-tRNA biosynthesis; selenocysteinyl-tRNA(Sec) biosynthesis; L-seryl-tRNA(Sec) from L-serine and tRNA(Sec): step 1/1.</text>
</comment>
<comment type="caution">
    <text evidence="12">Lacks conserved residue(s) required for the propagation of feature annotation.</text>
</comment>
<evidence type="ECO:0000256" key="4">
    <source>
        <dbReference type="ARBA" id="ARBA00022490"/>
    </source>
</evidence>
<evidence type="ECO:0000256" key="15">
    <source>
        <dbReference type="SAM" id="Coils"/>
    </source>
</evidence>
<dbReference type="RefSeq" id="WP_044665284.1">
    <property type="nucleotide sequence ID" value="NZ_CDRZ01000241.1"/>
</dbReference>
<dbReference type="EC" id="6.1.1.11" evidence="12"/>
<evidence type="ECO:0000256" key="12">
    <source>
        <dbReference type="HAMAP-Rule" id="MF_00176"/>
    </source>
</evidence>
<dbReference type="GO" id="GO:0016260">
    <property type="term" value="P:selenocysteine biosynthetic process"/>
    <property type="evidence" value="ECO:0007669"/>
    <property type="project" value="UniProtKB-UniRule"/>
</dbReference>
<keyword evidence="15" id="KW-0175">Coiled coil</keyword>
<evidence type="ECO:0000313" key="18">
    <source>
        <dbReference type="Proteomes" id="UP000046155"/>
    </source>
</evidence>
<dbReference type="Gene3D" id="1.10.287.40">
    <property type="entry name" value="Serine-tRNA synthetase, tRNA binding domain"/>
    <property type="match status" value="1"/>
</dbReference>
<evidence type="ECO:0000256" key="13">
    <source>
        <dbReference type="PIRSR" id="PIRSR001529-1"/>
    </source>
</evidence>
<dbReference type="GO" id="GO:0004828">
    <property type="term" value="F:serine-tRNA ligase activity"/>
    <property type="evidence" value="ECO:0007669"/>
    <property type="project" value="UniProtKB-UniRule"/>
</dbReference>
<dbReference type="GO" id="GO:0005737">
    <property type="term" value="C:cytoplasm"/>
    <property type="evidence" value="ECO:0007669"/>
    <property type="project" value="UniProtKB-SubCell"/>
</dbReference>